<dbReference type="SUPFAM" id="SSF144091">
    <property type="entry name" value="Rhomboid-like"/>
    <property type="match status" value="1"/>
</dbReference>
<evidence type="ECO:0000256" key="4">
    <source>
        <dbReference type="ARBA" id="ARBA00022801"/>
    </source>
</evidence>
<evidence type="ECO:0000256" key="6">
    <source>
        <dbReference type="ARBA" id="ARBA00022989"/>
    </source>
</evidence>
<dbReference type="AlphaFoldDB" id="A0A438AFB8"/>
<feature type="transmembrane region" description="Helical" evidence="8">
    <location>
        <begin position="201"/>
        <end position="223"/>
    </location>
</feature>
<comment type="subcellular location">
    <subcellularLocation>
        <location evidence="1">Membrane</location>
        <topology evidence="1">Multi-pass membrane protein</topology>
    </subcellularLocation>
</comment>
<dbReference type="GO" id="GO:0006508">
    <property type="term" value="P:proteolysis"/>
    <property type="evidence" value="ECO:0007669"/>
    <property type="project" value="UniProtKB-KW"/>
</dbReference>
<dbReference type="OrthoDB" id="7836448at2"/>
<accession>A0A438AFB8</accession>
<proteinExistence type="predicted"/>
<evidence type="ECO:0000256" key="5">
    <source>
        <dbReference type="ARBA" id="ARBA00022825"/>
    </source>
</evidence>
<feature type="transmembrane region" description="Helical" evidence="8">
    <location>
        <begin position="20"/>
        <end position="38"/>
    </location>
</feature>
<reference evidence="10 11" key="1">
    <citation type="submission" date="2018-11" db="EMBL/GenBank/DDBJ databases">
        <title>Mesobaculum littorinae gen. nov., sp. nov., isolated from Littorina scabra that represents a novel genus of the order Rhodobacteraceae.</title>
        <authorList>
            <person name="Li F."/>
        </authorList>
    </citation>
    <scope>NUCLEOTIDE SEQUENCE [LARGE SCALE GENOMIC DNA]</scope>
    <source>
        <strain evidence="10 11">M0103</strain>
    </source>
</reference>
<evidence type="ECO:0000313" key="10">
    <source>
        <dbReference type="EMBL" id="RVV97423.1"/>
    </source>
</evidence>
<feature type="transmembrane region" description="Helical" evidence="8">
    <location>
        <begin position="87"/>
        <end position="107"/>
    </location>
</feature>
<evidence type="ECO:0000256" key="3">
    <source>
        <dbReference type="ARBA" id="ARBA00022692"/>
    </source>
</evidence>
<evidence type="ECO:0000256" key="8">
    <source>
        <dbReference type="SAM" id="Phobius"/>
    </source>
</evidence>
<comment type="caution">
    <text evidence="10">The sequence shown here is derived from an EMBL/GenBank/DDBJ whole genome shotgun (WGS) entry which is preliminary data.</text>
</comment>
<dbReference type="Proteomes" id="UP000285908">
    <property type="component" value="Unassembled WGS sequence"/>
</dbReference>
<dbReference type="Gene3D" id="1.20.1540.10">
    <property type="entry name" value="Rhomboid-like"/>
    <property type="match status" value="1"/>
</dbReference>
<dbReference type="PANTHER" id="PTHR22936:SF69">
    <property type="entry name" value="RHOMBOID-LIKE PROTEIN"/>
    <property type="match status" value="1"/>
</dbReference>
<feature type="domain" description="Peptidase S54 rhomboid" evidence="9">
    <location>
        <begin position="81"/>
        <end position="219"/>
    </location>
</feature>
<dbReference type="Pfam" id="PF01694">
    <property type="entry name" value="Rhomboid"/>
    <property type="match status" value="1"/>
</dbReference>
<keyword evidence="3 8" id="KW-0812">Transmembrane</keyword>
<dbReference type="PANTHER" id="PTHR22936">
    <property type="entry name" value="RHOMBOID-RELATED"/>
    <property type="match status" value="1"/>
</dbReference>
<protein>
    <submittedName>
        <fullName evidence="10">Rhomboid family intramembrane serine protease</fullName>
    </submittedName>
</protein>
<evidence type="ECO:0000256" key="7">
    <source>
        <dbReference type="ARBA" id="ARBA00023136"/>
    </source>
</evidence>
<name>A0A438AFB8_9RHOB</name>
<evidence type="ECO:0000256" key="2">
    <source>
        <dbReference type="ARBA" id="ARBA00022670"/>
    </source>
</evidence>
<keyword evidence="7 8" id="KW-0472">Membrane</keyword>
<dbReference type="RefSeq" id="WP_127907018.1">
    <property type="nucleotide sequence ID" value="NZ_RQXX01000004.1"/>
</dbReference>
<dbReference type="EMBL" id="RQXX01000004">
    <property type="protein sequence ID" value="RVV97423.1"/>
    <property type="molecule type" value="Genomic_DNA"/>
</dbReference>
<dbReference type="InterPro" id="IPR022764">
    <property type="entry name" value="Peptidase_S54_rhomboid_dom"/>
</dbReference>
<evidence type="ECO:0000256" key="1">
    <source>
        <dbReference type="ARBA" id="ARBA00004141"/>
    </source>
</evidence>
<organism evidence="10 11">
    <name type="scientific">Mesobaculum littorinae</name>
    <dbReference type="NCBI Taxonomy" id="2486419"/>
    <lineage>
        <taxon>Bacteria</taxon>
        <taxon>Pseudomonadati</taxon>
        <taxon>Pseudomonadota</taxon>
        <taxon>Alphaproteobacteria</taxon>
        <taxon>Rhodobacterales</taxon>
        <taxon>Roseobacteraceae</taxon>
        <taxon>Mesobaculum</taxon>
    </lineage>
</organism>
<evidence type="ECO:0000313" key="11">
    <source>
        <dbReference type="Proteomes" id="UP000285908"/>
    </source>
</evidence>
<evidence type="ECO:0000259" key="9">
    <source>
        <dbReference type="Pfam" id="PF01694"/>
    </source>
</evidence>
<keyword evidence="5" id="KW-0720">Serine protease</keyword>
<dbReference type="InterPro" id="IPR002610">
    <property type="entry name" value="Peptidase_S54_rhomboid-like"/>
</dbReference>
<gene>
    <name evidence="10" type="ORF">EKE94_12780</name>
</gene>
<keyword evidence="2 10" id="KW-0645">Protease</keyword>
<keyword evidence="6 8" id="KW-1133">Transmembrane helix</keyword>
<dbReference type="GO" id="GO:0016020">
    <property type="term" value="C:membrane"/>
    <property type="evidence" value="ECO:0007669"/>
    <property type="project" value="UniProtKB-SubCell"/>
</dbReference>
<feature type="transmembrane region" description="Helical" evidence="8">
    <location>
        <begin position="114"/>
        <end position="137"/>
    </location>
</feature>
<feature type="transmembrane region" description="Helical" evidence="8">
    <location>
        <begin position="177"/>
        <end position="195"/>
    </location>
</feature>
<keyword evidence="11" id="KW-1185">Reference proteome</keyword>
<dbReference type="GO" id="GO:0004252">
    <property type="term" value="F:serine-type endopeptidase activity"/>
    <property type="evidence" value="ECO:0007669"/>
    <property type="project" value="InterPro"/>
</dbReference>
<keyword evidence="4" id="KW-0378">Hydrolase</keyword>
<feature type="transmembrane region" description="Helical" evidence="8">
    <location>
        <begin position="143"/>
        <end position="165"/>
    </location>
</feature>
<dbReference type="InterPro" id="IPR035952">
    <property type="entry name" value="Rhomboid-like_sf"/>
</dbReference>
<sequence length="233" mass="25323">MSRDVDPGDHNAAPFNPVPPLVWALTLAVMLPEIIFQMGARGFVGGPQAVGWRLDALNAYAFSPLLLERAAEFGQWGGAGWLRLFSYSFVHFDFTHALFVAVFLLALGKMVAELFHPVAFLTVFFGSAIAGAVIYTFVLGDTLALAGGFPAVYGLIGAYTFLLWTGLGQRGENRLRAFTLIGFLLGIQLVFGLLFGSSNQWVAELGGFVTGFLLSFVVSPGGWQRALQRLRQR</sequence>